<proteinExistence type="evidence at transcript level"/>
<dbReference type="Pfam" id="PF08626">
    <property type="entry name" value="TRAPPC9-Trs120"/>
    <property type="match status" value="1"/>
</dbReference>
<accession>A0A6F9DVN2</accession>
<dbReference type="PANTHER" id="PTHR21512:SF5">
    <property type="entry name" value="TRAFFICKING PROTEIN PARTICLE COMPLEX SUBUNIT 9"/>
    <property type="match status" value="1"/>
</dbReference>
<comment type="similarity">
    <text evidence="2">Belongs to the NIBP family.</text>
</comment>
<organism evidence="7">
    <name type="scientific">Phallusia mammillata</name>
    <dbReference type="NCBI Taxonomy" id="59560"/>
    <lineage>
        <taxon>Eukaryota</taxon>
        <taxon>Metazoa</taxon>
        <taxon>Chordata</taxon>
        <taxon>Tunicata</taxon>
        <taxon>Ascidiacea</taxon>
        <taxon>Phlebobranchia</taxon>
        <taxon>Ascidiidae</taxon>
        <taxon>Phallusia</taxon>
    </lineage>
</organism>
<dbReference type="Pfam" id="PF26251">
    <property type="entry name" value="TPR_TRAPPC9-Trs120"/>
    <property type="match status" value="1"/>
</dbReference>
<feature type="region of interest" description="Disordered" evidence="4">
    <location>
        <begin position="176"/>
        <end position="195"/>
    </location>
</feature>
<evidence type="ECO:0000256" key="1">
    <source>
        <dbReference type="ARBA" id="ARBA00004555"/>
    </source>
</evidence>
<gene>
    <name evidence="7" type="primary">Trappc9</name>
</gene>
<feature type="domain" description="Trs120/TRAPPC9 N-terminal" evidence="5">
    <location>
        <begin position="184"/>
        <end position="257"/>
    </location>
</feature>
<dbReference type="AlphaFoldDB" id="A0A6F9DVN2"/>
<dbReference type="InterPro" id="IPR058563">
    <property type="entry name" value="Trs120_TRAPPC9_N"/>
</dbReference>
<dbReference type="EMBL" id="LR791369">
    <property type="protein sequence ID" value="CAB3267231.1"/>
    <property type="molecule type" value="mRNA"/>
</dbReference>
<keyword evidence="3" id="KW-0333">Golgi apparatus</keyword>
<dbReference type="GO" id="GO:0005802">
    <property type="term" value="C:trans-Golgi network"/>
    <property type="evidence" value="ECO:0007669"/>
    <property type="project" value="TreeGrafter"/>
</dbReference>
<evidence type="ECO:0000256" key="4">
    <source>
        <dbReference type="SAM" id="MobiDB-lite"/>
    </source>
</evidence>
<dbReference type="InterPro" id="IPR058564">
    <property type="entry name" value="TPR_TRAPPC9_Trs120"/>
</dbReference>
<evidence type="ECO:0000256" key="3">
    <source>
        <dbReference type="ARBA" id="ARBA00023034"/>
    </source>
</evidence>
<name>A0A6F9DVN2_9ASCI</name>
<feature type="domain" description="Trs120/TRAPPC9 TPR region" evidence="6">
    <location>
        <begin position="367"/>
        <end position="488"/>
    </location>
</feature>
<evidence type="ECO:0000259" key="5">
    <source>
        <dbReference type="Pfam" id="PF08626"/>
    </source>
</evidence>
<protein>
    <submittedName>
        <fullName evidence="7">Trafficking protein particle complex subunit 9</fullName>
    </submittedName>
</protein>
<comment type="subcellular location">
    <subcellularLocation>
        <location evidence="1">Golgi apparatus</location>
    </subcellularLocation>
</comment>
<evidence type="ECO:0000256" key="2">
    <source>
        <dbReference type="ARBA" id="ARBA00008459"/>
    </source>
</evidence>
<reference evidence="7" key="1">
    <citation type="submission" date="2020-04" db="EMBL/GenBank/DDBJ databases">
        <authorList>
            <person name="Neveu A P."/>
        </authorList>
    </citation>
    <scope>NUCLEOTIDE SEQUENCE</scope>
    <source>
        <tissue evidence="7">Whole embryo</tissue>
    </source>
</reference>
<evidence type="ECO:0000313" key="7">
    <source>
        <dbReference type="EMBL" id="CAB3267231.1"/>
    </source>
</evidence>
<sequence>MSIVDFSAAPHHHAEILICIQVAGNLQAQQLENALSKIRKHTRLTIADAGRVVYFRFQVDASPENSKWGIFQPHRKSMGFIMLAGCSTAMDVALMHQKFQKNKEVFAEYIFDSRCFVFGIDNAMLQQNKAEVYQYSDVEAWKTCDRDIKDFLTSVFYVLESKRVHIASDKSDRPPLLTAPFEANQSSNSDSDSRSFRKKTFGRWKKHLADISLLAGLYLEALQNYRIAIDALGFVNDQVWLGCALEGLCVVSAIVLYPQGTEIPQISFEKHEDVQKQTLDPKNLLSWNLTGAPSTMELSKFCVNGTEDFIEKYKDGVICYTRCQDMAVVEVEACIKATKVLSTLRKPLKAAEFIQNAIYIGLNITHAERITKYDCMANLYTKINFHRKSSFYKRIAAMQCVAPNLEQPDWFGCNLLLQGTLLGSKLDLTNDRGVPDDSLTPYYGWPQIQLRILHELIFASRRIGDNQMANRYTVYLLMKMNKHLTDAEIKEYCLSLETSANKISQEKETELLQLQDGTILPSLHLYTLPIVSSVSPQRLAEHLRPYKLNSSKISTSVFLFSPFSQQTDDTTHNIDFQWTVNTLSETCLKITNPLSVHNLRLTGLKLICEMKSTEEKVGKLFECHSVAVDVPAQASIDVSLVVVPYTHGCIHITGYEFVLFGIKSRCLFSLMPWLKVNEFEIEVAPELPLLQKTPSSSKENLEVDLYPGEKKTVEVQLSNLSDITIDTINVTSTVTMPTVMTSFLSTRSRPRLDDSTFGFKCRDINLPLLPRQRDVLVVELIAKFENYEDSNVITNQPDARYEGHVKLRYTGIEGRNINWCREEKFVVSASLHPGLFVEKLEVLPSNKQGQCWVSITLINFSQQSVVISSKRDGNIENEASEQIVDRDEQVQLQFHIPALNIKSSKASLEKYKSWNVAPSSECVNNLQTQLSELLDLKWKIPESQRSGTIDLSTCSLSRDSVVNLIKPPLLWEVFFNDGDVTETGHCDVVISEPYTLTVKITNKSDCCIPSLDADLELFQDQLNGFREWNMEDCLLCLSSQSQNFQQVEPGSVVEFECILVFLLAGVYHVRLHRAPSNLCDVGHVMRTSSGNEQCENFHNFSPKLIVSARVR</sequence>
<dbReference type="InterPro" id="IPR013935">
    <property type="entry name" value="Trs120_TRAPPC9"/>
</dbReference>
<evidence type="ECO:0000259" key="6">
    <source>
        <dbReference type="Pfam" id="PF26251"/>
    </source>
</evidence>
<dbReference type="PANTHER" id="PTHR21512">
    <property type="entry name" value="TRAFFICKING PROTEIN PARTICLE COMPLEX SUBUNIT 9"/>
    <property type="match status" value="1"/>
</dbReference>